<dbReference type="AlphaFoldDB" id="A0A1D9P4U0"/>
<feature type="domain" description="Radical SAM core" evidence="4">
    <location>
        <begin position="11"/>
        <end position="256"/>
    </location>
</feature>
<dbReference type="SFLD" id="SFLDS00029">
    <property type="entry name" value="Radical_SAM"/>
    <property type="match status" value="1"/>
</dbReference>
<dbReference type="Proteomes" id="UP000179284">
    <property type="component" value="Chromosome I"/>
</dbReference>
<dbReference type="InterPro" id="IPR040086">
    <property type="entry name" value="MJ0683-like"/>
</dbReference>
<dbReference type="GO" id="GO:0003824">
    <property type="term" value="F:catalytic activity"/>
    <property type="evidence" value="ECO:0007669"/>
    <property type="project" value="InterPro"/>
</dbReference>
<name>A0A1D9P4U0_9FIRM</name>
<evidence type="ECO:0000256" key="2">
    <source>
        <dbReference type="ARBA" id="ARBA00023004"/>
    </source>
</evidence>
<keyword evidence="2" id="KW-0408">Iron</keyword>
<evidence type="ECO:0000256" key="1">
    <source>
        <dbReference type="ARBA" id="ARBA00022723"/>
    </source>
</evidence>
<dbReference type="PANTHER" id="PTHR43432">
    <property type="entry name" value="SLR0285 PROTEIN"/>
    <property type="match status" value="1"/>
</dbReference>
<dbReference type="Gene3D" id="3.80.30.30">
    <property type="match status" value="1"/>
</dbReference>
<dbReference type="PANTHER" id="PTHR43432:SF5">
    <property type="entry name" value="ELP3_MIAA_NIFB-LIKE RADICAL SAM CORE DOMAIN-CONTAINING PROTEIN"/>
    <property type="match status" value="1"/>
</dbReference>
<evidence type="ECO:0000256" key="3">
    <source>
        <dbReference type="ARBA" id="ARBA00023014"/>
    </source>
</evidence>
<keyword evidence="1" id="KW-0479">Metal-binding</keyword>
<gene>
    <name evidence="5" type="ORF">bhn_I2594</name>
</gene>
<proteinExistence type="predicted"/>
<evidence type="ECO:0000259" key="4">
    <source>
        <dbReference type="PROSITE" id="PS51918"/>
    </source>
</evidence>
<dbReference type="CDD" id="cd01335">
    <property type="entry name" value="Radical_SAM"/>
    <property type="match status" value="1"/>
</dbReference>
<dbReference type="GO" id="GO:0051536">
    <property type="term" value="F:iron-sulfur cluster binding"/>
    <property type="evidence" value="ECO:0007669"/>
    <property type="project" value="UniProtKB-KW"/>
</dbReference>
<dbReference type="KEGG" id="bhu:bhn_I2594"/>
<evidence type="ECO:0000313" key="6">
    <source>
        <dbReference type="Proteomes" id="UP000179284"/>
    </source>
</evidence>
<evidence type="ECO:0000313" key="5">
    <source>
        <dbReference type="EMBL" id="AOZ97626.1"/>
    </source>
</evidence>
<protein>
    <submittedName>
        <fullName evidence="5">Radical SAM domain-containing protein</fullName>
    </submittedName>
</protein>
<accession>A0A1D9P4U0</accession>
<dbReference type="RefSeq" id="WP_071177208.1">
    <property type="nucleotide sequence ID" value="NZ_CP017831.1"/>
</dbReference>
<dbReference type="Pfam" id="PF04055">
    <property type="entry name" value="Radical_SAM"/>
    <property type="match status" value="1"/>
</dbReference>
<dbReference type="OrthoDB" id="9785699at2"/>
<dbReference type="InterPro" id="IPR007197">
    <property type="entry name" value="rSAM"/>
</dbReference>
<dbReference type="PROSITE" id="PS51918">
    <property type="entry name" value="RADICAL_SAM"/>
    <property type="match status" value="1"/>
</dbReference>
<dbReference type="SFLD" id="SFLDG01084">
    <property type="entry name" value="Uncharacterised_Radical_SAM_Su"/>
    <property type="match status" value="1"/>
</dbReference>
<dbReference type="GO" id="GO:0046872">
    <property type="term" value="F:metal ion binding"/>
    <property type="evidence" value="ECO:0007669"/>
    <property type="project" value="UniProtKB-KW"/>
</dbReference>
<dbReference type="EMBL" id="CP017831">
    <property type="protein sequence ID" value="AOZ97626.1"/>
    <property type="molecule type" value="Genomic_DNA"/>
</dbReference>
<reference evidence="6" key="1">
    <citation type="submission" date="2016-10" db="EMBL/GenBank/DDBJ databases">
        <title>The complete genome sequence of the rumen bacterium Butyrivibrio hungatei MB2003.</title>
        <authorList>
            <person name="Palevich N."/>
            <person name="Kelly W.J."/>
            <person name="Leahy S.C."/>
            <person name="Altermann E."/>
            <person name="Rakonjac J."/>
            <person name="Attwood G.T."/>
        </authorList>
    </citation>
    <scope>NUCLEOTIDE SEQUENCE [LARGE SCALE GENOMIC DNA]</scope>
    <source>
        <strain evidence="6">MB2003</strain>
    </source>
</reference>
<dbReference type="SUPFAM" id="SSF102114">
    <property type="entry name" value="Radical SAM enzymes"/>
    <property type="match status" value="1"/>
</dbReference>
<keyword evidence="3" id="KW-0411">Iron-sulfur</keyword>
<sequence>MHFVDAKGILTGNNGQVGMNIYRGCTHGCIYCDSRSKCYQFTHEFEDIEVKQNAPELLERALKSKRKKCMIGTGAMSDSYMHCEEQLGLTRRCLEIIYQYGFGLAIQTKSDRILRDIDLLDDINKATKCVVQMTLTTYDDELCKIIEPNVCNTKRRIEVLAKMQERGIPTIVWLCPILPFINDAEENIRSILEECARVGVKGIIDFGMGLTLREGDREYYYEALDKHFPGLKHKYINEYGNSYELPSPRAKELMALFHGFCNEHGMMSKPDDCFKYMSEFPEKYQQMSLFDI</sequence>
<organism evidence="5 6">
    <name type="scientific">Butyrivibrio hungatei</name>
    <dbReference type="NCBI Taxonomy" id="185008"/>
    <lineage>
        <taxon>Bacteria</taxon>
        <taxon>Bacillati</taxon>
        <taxon>Bacillota</taxon>
        <taxon>Clostridia</taxon>
        <taxon>Lachnospirales</taxon>
        <taxon>Lachnospiraceae</taxon>
        <taxon>Butyrivibrio</taxon>
    </lineage>
</organism>
<dbReference type="InterPro" id="IPR058240">
    <property type="entry name" value="rSAM_sf"/>
</dbReference>
<keyword evidence="6" id="KW-1185">Reference proteome</keyword>